<dbReference type="STRING" id="7757.ENSPMAP00000001813"/>
<feature type="coiled-coil region" evidence="1">
    <location>
        <begin position="116"/>
        <end position="154"/>
    </location>
</feature>
<dbReference type="SMART" id="SM00582">
    <property type="entry name" value="RPR"/>
    <property type="match status" value="1"/>
</dbReference>
<feature type="domain" description="CID" evidence="3">
    <location>
        <begin position="159"/>
        <end position="295"/>
    </location>
</feature>
<feature type="domain" description="SURP motif" evidence="2">
    <location>
        <begin position="15"/>
        <end position="57"/>
    </location>
</feature>
<proteinExistence type="predicted"/>
<dbReference type="GO" id="GO:0003723">
    <property type="term" value="F:RNA binding"/>
    <property type="evidence" value="ECO:0007669"/>
    <property type="project" value="InterPro"/>
</dbReference>
<evidence type="ECO:0000259" key="3">
    <source>
        <dbReference type="PROSITE" id="PS51391"/>
    </source>
</evidence>
<dbReference type="PANTHER" id="PTHR12323">
    <property type="entry name" value="SR-RELATED CTD ASSOCIATED FACTOR 6"/>
    <property type="match status" value="1"/>
</dbReference>
<reference evidence="4" key="2">
    <citation type="submission" date="2025-09" db="UniProtKB">
        <authorList>
            <consortium name="Ensembl"/>
        </authorList>
    </citation>
    <scope>IDENTIFICATION</scope>
</reference>
<dbReference type="InterPro" id="IPR006569">
    <property type="entry name" value="CID_dom"/>
</dbReference>
<name>S4R9D2_PETMA</name>
<dbReference type="PROSITE" id="PS51391">
    <property type="entry name" value="CID"/>
    <property type="match status" value="1"/>
</dbReference>
<sequence>VPPPRVRADQEQRNIIDKLAQFVARNGPEFEKMTKQKQRDNPKFAFLFRGEYFNYYQYKVTTEQQMFLSLQGQASPGQQALPPWQQPQPDPVLPPWQQAAAQPPPPAALQGLPHVQEQIQQSLANLQQQQQHLLQQQQEQMETAVCAAQEARVRAMAAEAQLSLSDLDGLLQPIIDTCTKDAISTGKTWIFSNAKSTGVCEALAEYLRWRIVRPGSSFELRLHLIYLINDVLHHCQRKQAQELQVALQQVVVPIFCMAEEEKQQKLTKLLQLWEKNRYFEDSIIGQLKNPAPSLAQYKTALMAEYASVVAPVQLTVQQQFRTLQMQHQQFVEHLTSMQ</sequence>
<dbReference type="HOGENOM" id="CLU_058164_0_0_1"/>
<dbReference type="OMA" id="XSTEAIS"/>
<dbReference type="Pfam" id="PF04818">
    <property type="entry name" value="CID"/>
    <property type="match status" value="1"/>
</dbReference>
<evidence type="ECO:0000313" key="4">
    <source>
        <dbReference type="Ensembl" id="ENSPMAP00000001813.1"/>
    </source>
</evidence>
<evidence type="ECO:0000256" key="1">
    <source>
        <dbReference type="SAM" id="Coils"/>
    </source>
</evidence>
<dbReference type="GO" id="GO:0006874">
    <property type="term" value="P:intracellular calcium ion homeostasis"/>
    <property type="evidence" value="ECO:0007669"/>
    <property type="project" value="TreeGrafter"/>
</dbReference>
<dbReference type="SUPFAM" id="SSF48464">
    <property type="entry name" value="ENTH/VHS domain"/>
    <property type="match status" value="1"/>
</dbReference>
<dbReference type="Gene3D" id="1.10.10.790">
    <property type="entry name" value="Surp module"/>
    <property type="match status" value="1"/>
</dbReference>
<dbReference type="GO" id="GO:0048471">
    <property type="term" value="C:perinuclear region of cytoplasm"/>
    <property type="evidence" value="ECO:0007669"/>
    <property type="project" value="TreeGrafter"/>
</dbReference>
<dbReference type="Ensembl" id="ENSPMAT00000001822.1">
    <property type="protein sequence ID" value="ENSPMAP00000001813.1"/>
    <property type="gene ID" value="ENSPMAG00000001655.1"/>
</dbReference>
<evidence type="ECO:0000259" key="2">
    <source>
        <dbReference type="PROSITE" id="PS50128"/>
    </source>
</evidence>
<dbReference type="Gene3D" id="1.25.40.90">
    <property type="match status" value="1"/>
</dbReference>
<dbReference type="InterPro" id="IPR035967">
    <property type="entry name" value="SWAP/Surp_sf"/>
</dbReference>
<dbReference type="GeneTree" id="ENSGT00730000111147"/>
<dbReference type="SMART" id="SM00648">
    <property type="entry name" value="SWAP"/>
    <property type="match status" value="1"/>
</dbReference>
<accession>S4R9D2</accession>
<dbReference type="InterPro" id="IPR008942">
    <property type="entry name" value="ENTH_VHS"/>
</dbReference>
<dbReference type="SUPFAM" id="SSF109905">
    <property type="entry name" value="Surp module (SWAP domain)"/>
    <property type="match status" value="1"/>
</dbReference>
<organism evidence="4">
    <name type="scientific">Petromyzon marinus</name>
    <name type="common">Sea lamprey</name>
    <dbReference type="NCBI Taxonomy" id="7757"/>
    <lineage>
        <taxon>Eukaryota</taxon>
        <taxon>Metazoa</taxon>
        <taxon>Chordata</taxon>
        <taxon>Craniata</taxon>
        <taxon>Vertebrata</taxon>
        <taxon>Cyclostomata</taxon>
        <taxon>Hyperoartia</taxon>
        <taxon>Petromyzontiformes</taxon>
        <taxon>Petromyzontidae</taxon>
        <taxon>Petromyzon</taxon>
    </lineage>
</organism>
<keyword evidence="1" id="KW-0175">Coiled coil</keyword>
<evidence type="ECO:0008006" key="5">
    <source>
        <dbReference type="Google" id="ProtNLM"/>
    </source>
</evidence>
<dbReference type="GO" id="GO:0006396">
    <property type="term" value="P:RNA processing"/>
    <property type="evidence" value="ECO:0007669"/>
    <property type="project" value="InterPro"/>
</dbReference>
<dbReference type="Pfam" id="PF01805">
    <property type="entry name" value="Surp"/>
    <property type="match status" value="1"/>
</dbReference>
<dbReference type="PROSITE" id="PS50128">
    <property type="entry name" value="SURP"/>
    <property type="match status" value="1"/>
</dbReference>
<protein>
    <recommendedName>
        <fullName evidence="5">Calcium homeostasis endoplasmic reticulum protein</fullName>
    </recommendedName>
</protein>
<reference evidence="4" key="1">
    <citation type="submission" date="2025-08" db="UniProtKB">
        <authorList>
            <consortium name="Ensembl"/>
        </authorList>
    </citation>
    <scope>IDENTIFICATION</scope>
</reference>
<dbReference type="PANTHER" id="PTHR12323:SF0">
    <property type="entry name" value="CALCIUM HOMEOSTASIS ENDOPLASMIC RETICULUM PROTEIN"/>
    <property type="match status" value="1"/>
</dbReference>
<dbReference type="InterPro" id="IPR000061">
    <property type="entry name" value="Surp"/>
</dbReference>
<dbReference type="AlphaFoldDB" id="S4R9D2"/>